<evidence type="ECO:0008006" key="3">
    <source>
        <dbReference type="Google" id="ProtNLM"/>
    </source>
</evidence>
<protein>
    <recommendedName>
        <fullName evidence="3">Thiol-disulfide oxidoreductase</fullName>
    </recommendedName>
</protein>
<dbReference type="RefSeq" id="WP_090516986.1">
    <property type="nucleotide sequence ID" value="NZ_CWKH01000002.1"/>
</dbReference>
<name>A0A0H5RTK8_9MYCO</name>
<dbReference type="Pfam" id="PF04134">
    <property type="entry name" value="DCC1-like"/>
    <property type="match status" value="1"/>
</dbReference>
<organism evidence="1 2">
    <name type="scientific">Mycolicibacterium neworleansense</name>
    <dbReference type="NCBI Taxonomy" id="146018"/>
    <lineage>
        <taxon>Bacteria</taxon>
        <taxon>Bacillati</taxon>
        <taxon>Actinomycetota</taxon>
        <taxon>Actinomycetes</taxon>
        <taxon>Mycobacteriales</taxon>
        <taxon>Mycobacteriaceae</taxon>
        <taxon>Mycolicibacterium</taxon>
    </lineage>
</organism>
<accession>A0A0H5RTK8</accession>
<dbReference type="Proteomes" id="UP000199147">
    <property type="component" value="Unassembled WGS sequence"/>
</dbReference>
<sequence length="125" mass="13645">MSGVLYFDGNCGMCTRSVNALMRRQRTGDLHIEPFQRPGTAALLGVTGDQLTEAAWWRDSSGEVYRGAEAINAAVSAGMGSRIPLGVYRMPGVKQLQNAAYRWVASHRYRFPGTTPYCAARPGDC</sequence>
<keyword evidence="2" id="KW-1185">Reference proteome</keyword>
<proteinExistence type="predicted"/>
<dbReference type="InterPro" id="IPR007263">
    <property type="entry name" value="DCC1-like"/>
</dbReference>
<dbReference type="AlphaFoldDB" id="A0A0H5RTK8"/>
<gene>
    <name evidence="1" type="ORF">BN2156_04380</name>
</gene>
<evidence type="ECO:0000313" key="1">
    <source>
        <dbReference type="EMBL" id="CRZ17495.1"/>
    </source>
</evidence>
<reference evidence="2" key="1">
    <citation type="submission" date="2015-07" db="EMBL/GenBank/DDBJ databases">
        <authorList>
            <person name="Urmite Genomes"/>
        </authorList>
    </citation>
    <scope>NUCLEOTIDE SEQUENCE [LARGE SCALE GENOMIC DNA]</scope>
    <source>
        <strain evidence="2">type strain: ATCC 49404</strain>
    </source>
</reference>
<dbReference type="EMBL" id="CWKH01000002">
    <property type="protein sequence ID" value="CRZ17495.1"/>
    <property type="molecule type" value="Genomic_DNA"/>
</dbReference>
<evidence type="ECO:0000313" key="2">
    <source>
        <dbReference type="Proteomes" id="UP000199147"/>
    </source>
</evidence>
<dbReference type="GO" id="GO:0015035">
    <property type="term" value="F:protein-disulfide reductase activity"/>
    <property type="evidence" value="ECO:0007669"/>
    <property type="project" value="InterPro"/>
</dbReference>
<dbReference type="STRING" id="146018.BN2156_04380"/>
<dbReference type="OrthoDB" id="9813713at2"/>